<evidence type="ECO:0000259" key="1">
    <source>
        <dbReference type="Pfam" id="PF13614"/>
    </source>
</evidence>
<comment type="caution">
    <text evidence="2">The sequence shown here is derived from an EMBL/GenBank/DDBJ whole genome shotgun (WGS) entry which is preliminary data.</text>
</comment>
<evidence type="ECO:0000313" key="2">
    <source>
        <dbReference type="EMBL" id="KKL52025.1"/>
    </source>
</evidence>
<dbReference type="SUPFAM" id="SSF52540">
    <property type="entry name" value="P-loop containing nucleoside triphosphate hydrolases"/>
    <property type="match status" value="1"/>
</dbReference>
<dbReference type="AlphaFoldDB" id="A0A0F9F459"/>
<dbReference type="EMBL" id="LAZR01032038">
    <property type="protein sequence ID" value="KKL52025.1"/>
    <property type="molecule type" value="Genomic_DNA"/>
</dbReference>
<sequence>MPTIAVINQKGGVGKTTTVANLGAGLARLKKRVLLVDLDPQAHLTCCLGLNTHELDRTIYEMLKGKASLDETYVERDGIHLLPSSLDLSGAEVEFAVEAGREFLLKESLTSIKQYDFVLLDCPPSLGLLSLNALTAADEVFIALQTEFLALQGLSKLLETIEKIKQRLNPALEITGIIATRYDGRKVLNQEVAGKIQEHFGSKVFKTFIRDNISLAEAPSFGKNIFEYKPDSRGALDYMALSREILERRAA</sequence>
<dbReference type="InterPro" id="IPR025669">
    <property type="entry name" value="AAA_dom"/>
</dbReference>
<name>A0A0F9F459_9ZZZZ</name>
<dbReference type="Gene3D" id="3.40.50.300">
    <property type="entry name" value="P-loop containing nucleotide triphosphate hydrolases"/>
    <property type="match status" value="1"/>
</dbReference>
<dbReference type="Pfam" id="PF13614">
    <property type="entry name" value="AAA_31"/>
    <property type="match status" value="1"/>
</dbReference>
<dbReference type="PANTHER" id="PTHR13696">
    <property type="entry name" value="P-LOOP CONTAINING NUCLEOSIDE TRIPHOSPHATE HYDROLASE"/>
    <property type="match status" value="1"/>
</dbReference>
<dbReference type="PANTHER" id="PTHR13696:SF99">
    <property type="entry name" value="COBYRINIC ACID AC-DIAMIDE SYNTHASE"/>
    <property type="match status" value="1"/>
</dbReference>
<protein>
    <recommendedName>
        <fullName evidence="1">AAA domain-containing protein</fullName>
    </recommendedName>
</protein>
<dbReference type="CDD" id="cd02042">
    <property type="entry name" value="ParAB_family"/>
    <property type="match status" value="1"/>
</dbReference>
<reference evidence="2" key="1">
    <citation type="journal article" date="2015" name="Nature">
        <title>Complex archaea that bridge the gap between prokaryotes and eukaryotes.</title>
        <authorList>
            <person name="Spang A."/>
            <person name="Saw J.H."/>
            <person name="Jorgensen S.L."/>
            <person name="Zaremba-Niedzwiedzka K."/>
            <person name="Martijn J."/>
            <person name="Lind A.E."/>
            <person name="van Eijk R."/>
            <person name="Schleper C."/>
            <person name="Guy L."/>
            <person name="Ettema T.J."/>
        </authorList>
    </citation>
    <scope>NUCLEOTIDE SEQUENCE</scope>
</reference>
<accession>A0A0F9F459</accession>
<organism evidence="2">
    <name type="scientific">marine sediment metagenome</name>
    <dbReference type="NCBI Taxonomy" id="412755"/>
    <lineage>
        <taxon>unclassified sequences</taxon>
        <taxon>metagenomes</taxon>
        <taxon>ecological metagenomes</taxon>
    </lineage>
</organism>
<dbReference type="FunFam" id="3.40.50.300:FF:000285">
    <property type="entry name" value="Sporulation initiation inhibitor Soj"/>
    <property type="match status" value="1"/>
</dbReference>
<feature type="domain" description="AAA" evidence="1">
    <location>
        <begin position="3"/>
        <end position="174"/>
    </location>
</feature>
<dbReference type="InterPro" id="IPR050678">
    <property type="entry name" value="DNA_Partitioning_ATPase"/>
</dbReference>
<dbReference type="InterPro" id="IPR027417">
    <property type="entry name" value="P-loop_NTPase"/>
</dbReference>
<gene>
    <name evidence="2" type="ORF">LCGC14_2289630</name>
</gene>
<proteinExistence type="predicted"/>